<protein>
    <recommendedName>
        <fullName evidence="4">ROK family protein</fullName>
    </recommendedName>
</protein>
<dbReference type="EMBL" id="MNVO01000051">
    <property type="protein sequence ID" value="OIO32029.1"/>
    <property type="molecule type" value="Genomic_DNA"/>
</dbReference>
<evidence type="ECO:0000313" key="3">
    <source>
        <dbReference type="Proteomes" id="UP000183206"/>
    </source>
</evidence>
<gene>
    <name evidence="2" type="ORF">AUJ44_03375</name>
</gene>
<dbReference type="Proteomes" id="UP000183206">
    <property type="component" value="Unassembled WGS sequence"/>
</dbReference>
<evidence type="ECO:0008006" key="4">
    <source>
        <dbReference type="Google" id="ProtNLM"/>
    </source>
</evidence>
<dbReference type="SUPFAM" id="SSF53067">
    <property type="entry name" value="Actin-like ATPase domain"/>
    <property type="match status" value="1"/>
</dbReference>
<dbReference type="PANTHER" id="PTHR18964">
    <property type="entry name" value="ROK (REPRESSOR, ORF, KINASE) FAMILY"/>
    <property type="match status" value="1"/>
</dbReference>
<dbReference type="PANTHER" id="PTHR18964:SF149">
    <property type="entry name" value="BIFUNCTIONAL UDP-N-ACETYLGLUCOSAMINE 2-EPIMERASE_N-ACETYLMANNOSAMINE KINASE"/>
    <property type="match status" value="1"/>
</dbReference>
<dbReference type="STRING" id="1805282.AUJ44_03375"/>
<proteinExistence type="inferred from homology"/>
<accession>A0A1J4VBC1</accession>
<dbReference type="CDD" id="cd23763">
    <property type="entry name" value="ASKHA_ATPase_ROK"/>
    <property type="match status" value="1"/>
</dbReference>
<dbReference type="GO" id="GO:0008761">
    <property type="term" value="F:UDP-N-acetylglucosamine 2-epimerase activity"/>
    <property type="evidence" value="ECO:0007669"/>
    <property type="project" value="TreeGrafter"/>
</dbReference>
<evidence type="ECO:0000313" key="2">
    <source>
        <dbReference type="EMBL" id="OIO32029.1"/>
    </source>
</evidence>
<comment type="caution">
    <text evidence="2">The sequence shown here is derived from an EMBL/GenBank/DDBJ whole genome shotgun (WGS) entry which is preliminary data.</text>
</comment>
<reference evidence="2 3" key="1">
    <citation type="journal article" date="2016" name="Environ. Microbiol.">
        <title>Genomic resolution of a cold subsurface aquifer community provides metabolic insights for novel microbes adapted to high CO concentrations.</title>
        <authorList>
            <person name="Probst A.J."/>
            <person name="Castelle C.J."/>
            <person name="Singh A."/>
            <person name="Brown C.T."/>
            <person name="Anantharaman K."/>
            <person name="Sharon I."/>
            <person name="Hug L.A."/>
            <person name="Burstein D."/>
            <person name="Emerson J.B."/>
            <person name="Thomas B.C."/>
            <person name="Banfield J.F."/>
        </authorList>
    </citation>
    <scope>NUCLEOTIDE SEQUENCE [LARGE SCALE GENOMIC DNA]</scope>
    <source>
        <strain evidence="2">CG1_02_47_685</strain>
    </source>
</reference>
<dbReference type="Gene3D" id="3.30.420.40">
    <property type="match status" value="2"/>
</dbReference>
<name>A0A1J4VBC1_9BACT</name>
<evidence type="ECO:0000256" key="1">
    <source>
        <dbReference type="ARBA" id="ARBA00006479"/>
    </source>
</evidence>
<organism evidence="2 3">
    <name type="scientific">Candidatus Nomurabacteria bacterium CG1_02_47_685</name>
    <dbReference type="NCBI Taxonomy" id="1805282"/>
    <lineage>
        <taxon>Bacteria</taxon>
        <taxon>Candidatus Nomuraibacteriota</taxon>
    </lineage>
</organism>
<dbReference type="GO" id="GO:0009384">
    <property type="term" value="F:N-acylmannosamine kinase activity"/>
    <property type="evidence" value="ECO:0007669"/>
    <property type="project" value="TreeGrafter"/>
</dbReference>
<sequence length="280" mass="29957">MYILFDIGGTNTRVVRSNDLKVFSDVVKYETPKDFAEGISKLVATAQRLAGGEYIEAAAGGIAGPLDAKKTMAVGGPNIPGYHEKPLKSELESHFGAPVHIENDASMGTLGEANFGAGKGYRVVVYMTISTGVGGAQTVNGALSSSSKGFEPGWQIIDAGNTLCSGCSEYGYLIDYISGASVEKRHGKKPYEITDKDFWENKARLLAYGLNNLAVIWSPDIIILGGSMMKTIGIPVESVRRCLKEVLHIFSEPPIIEKAVLGDELGLYGAMAYIAQKKTP</sequence>
<dbReference type="AlphaFoldDB" id="A0A1J4VBC1"/>
<dbReference type="InterPro" id="IPR043129">
    <property type="entry name" value="ATPase_NBD"/>
</dbReference>
<dbReference type="InterPro" id="IPR000600">
    <property type="entry name" value="ROK"/>
</dbReference>
<comment type="similarity">
    <text evidence="1">Belongs to the ROK (NagC/XylR) family.</text>
</comment>
<dbReference type="Pfam" id="PF00480">
    <property type="entry name" value="ROK"/>
    <property type="match status" value="1"/>
</dbReference>